<feature type="domain" description="Tim10-like" evidence="12">
    <location>
        <begin position="7"/>
        <end position="70"/>
    </location>
</feature>
<keyword evidence="6 10" id="KW-0811">Translocation</keyword>
<keyword evidence="5 10" id="KW-0653">Protein transport</keyword>
<evidence type="ECO:0000256" key="8">
    <source>
        <dbReference type="ARBA" id="ARBA00023157"/>
    </source>
</evidence>
<dbReference type="SUPFAM" id="SSF144122">
    <property type="entry name" value="Tim10-like"/>
    <property type="match status" value="1"/>
</dbReference>
<evidence type="ECO:0000256" key="5">
    <source>
        <dbReference type="ARBA" id="ARBA00022927"/>
    </source>
</evidence>
<evidence type="ECO:0000256" key="6">
    <source>
        <dbReference type="ARBA" id="ARBA00023010"/>
    </source>
</evidence>
<dbReference type="Proteomes" id="UP001642483">
    <property type="component" value="Unassembled WGS sequence"/>
</dbReference>
<comment type="caution">
    <text evidence="13">The sequence shown here is derived from an EMBL/GenBank/DDBJ whole genome shotgun (WGS) entry which is preliminary data.</text>
</comment>
<evidence type="ECO:0000256" key="3">
    <source>
        <dbReference type="ARBA" id="ARBA00022723"/>
    </source>
</evidence>
<proteinExistence type="inferred from homology"/>
<feature type="compositionally biased region" description="Polar residues" evidence="11">
    <location>
        <begin position="88"/>
        <end position="97"/>
    </location>
</feature>
<comment type="function">
    <text evidence="9">Mitochondrial intermembrane chaperone that participates in the import and insertion of multi-pass transmembrane proteins into the mitochondrial inner membrane. May also be required for the transfer of beta-barrel precursors from the TOM complex to the sorting and assembly machinery (SAM complex) of the outer membrane. Acts as a chaperone-like protein that protects the hydrophobic precursors from aggregation and guide them through the mitochondrial intermembrane space.</text>
</comment>
<keyword evidence="3" id="KW-0479">Metal-binding</keyword>
<sequence length="97" mass="10914">MDPQKAQQLAAELEVEMMADMYNRMTNSCHKKCVSSNYSQGTLEKGELVCIDRCVAKYLDIHEQIGKKLTQMSQTDEEMMGKMAQQPGIPQTSLQAP</sequence>
<keyword evidence="10" id="KW-0999">Mitochondrion inner membrane</keyword>
<keyword evidence="4" id="KW-0862">Zinc</keyword>
<dbReference type="InterPro" id="IPR035427">
    <property type="entry name" value="Tim10-like_dom_sf"/>
</dbReference>
<name>A0ABP0FCK1_CLALP</name>
<evidence type="ECO:0000256" key="1">
    <source>
        <dbReference type="ARBA" id="ARBA00006720"/>
    </source>
</evidence>
<dbReference type="EMBL" id="CAWYQH010000035">
    <property type="protein sequence ID" value="CAK8676476.1"/>
    <property type="molecule type" value="Genomic_DNA"/>
</dbReference>
<comment type="function">
    <text evidence="10">Mitochondrial intermembrane chaperone that participates in the import and insertion of some multi-pass transmembrane proteins into the mitochondrial inner membrane. Also required for the transfer of beta-barrel precursors from the TOM complex to the sorting and assembly machinery (SAM complex) of the outer membrane. Acts as a chaperone-like protein that protects the hydrophobic precursors from aggregation and guide them through the mitochondrial intermembrane space.</text>
</comment>
<dbReference type="Gene3D" id="1.10.287.810">
    <property type="entry name" value="Mitochondrial import inner membrane translocase subunit tim13 like domains"/>
    <property type="match status" value="1"/>
</dbReference>
<evidence type="ECO:0000313" key="14">
    <source>
        <dbReference type="Proteomes" id="UP001642483"/>
    </source>
</evidence>
<keyword evidence="8 10" id="KW-1015">Disulfide bond</keyword>
<keyword evidence="7 10" id="KW-0496">Mitochondrion</keyword>
<evidence type="ECO:0000313" key="13">
    <source>
        <dbReference type="EMBL" id="CAK8676476.1"/>
    </source>
</evidence>
<keyword evidence="10" id="KW-0472">Membrane</keyword>
<evidence type="ECO:0000256" key="10">
    <source>
        <dbReference type="RuleBase" id="RU367043"/>
    </source>
</evidence>
<evidence type="ECO:0000256" key="4">
    <source>
        <dbReference type="ARBA" id="ARBA00022833"/>
    </source>
</evidence>
<keyword evidence="14" id="KW-1185">Reference proteome</keyword>
<accession>A0ABP0FCK1</accession>
<reference evidence="13 14" key="1">
    <citation type="submission" date="2024-02" db="EMBL/GenBank/DDBJ databases">
        <authorList>
            <person name="Daric V."/>
            <person name="Darras S."/>
        </authorList>
    </citation>
    <scope>NUCLEOTIDE SEQUENCE [LARGE SCALE GENOMIC DNA]</scope>
</reference>
<comment type="similarity">
    <text evidence="1 10">Belongs to the small Tim family.</text>
</comment>
<evidence type="ECO:0000259" key="12">
    <source>
        <dbReference type="Pfam" id="PF02953"/>
    </source>
</evidence>
<keyword evidence="2 10" id="KW-0813">Transport</keyword>
<comment type="domain">
    <text evidence="10">The twin CX3C motif contains 4 conserved Cys residues that form 2 disulfide bonds in the mitochondrial intermembrane space.</text>
</comment>
<gene>
    <name evidence="13" type="ORF">CVLEPA_LOCUS5946</name>
</gene>
<evidence type="ECO:0000256" key="11">
    <source>
        <dbReference type="SAM" id="MobiDB-lite"/>
    </source>
</evidence>
<dbReference type="PANTHER" id="PTHR11038:SF16">
    <property type="entry name" value="MITOCHONDRIAL IMPORT INNER MEMBRANE TRANSLOCASE SUBUNIT TIM10"/>
    <property type="match status" value="1"/>
</dbReference>
<feature type="region of interest" description="Disordered" evidence="11">
    <location>
        <begin position="74"/>
        <end position="97"/>
    </location>
</feature>
<evidence type="ECO:0000256" key="7">
    <source>
        <dbReference type="ARBA" id="ARBA00023128"/>
    </source>
</evidence>
<organism evidence="13 14">
    <name type="scientific">Clavelina lepadiformis</name>
    <name type="common">Light-bulb sea squirt</name>
    <name type="synonym">Ascidia lepadiformis</name>
    <dbReference type="NCBI Taxonomy" id="159417"/>
    <lineage>
        <taxon>Eukaryota</taxon>
        <taxon>Metazoa</taxon>
        <taxon>Chordata</taxon>
        <taxon>Tunicata</taxon>
        <taxon>Ascidiacea</taxon>
        <taxon>Aplousobranchia</taxon>
        <taxon>Clavelinidae</taxon>
        <taxon>Clavelina</taxon>
    </lineage>
</organism>
<keyword evidence="10" id="KW-0143">Chaperone</keyword>
<dbReference type="PANTHER" id="PTHR11038">
    <property type="entry name" value="MITOCHONDRIAL IMPORT INNER MEMBRANE TRANSLOCASE SUBUNIT TIM10"/>
    <property type="match status" value="1"/>
</dbReference>
<protein>
    <recommendedName>
        <fullName evidence="10">Mitochondrial import inner membrane translocase subunit</fullName>
    </recommendedName>
</protein>
<evidence type="ECO:0000256" key="2">
    <source>
        <dbReference type="ARBA" id="ARBA00022448"/>
    </source>
</evidence>
<evidence type="ECO:0000256" key="9">
    <source>
        <dbReference type="ARBA" id="ARBA00025311"/>
    </source>
</evidence>
<dbReference type="Pfam" id="PF02953">
    <property type="entry name" value="zf-Tim10_DDP"/>
    <property type="match status" value="1"/>
</dbReference>
<comment type="subcellular location">
    <subcellularLocation>
        <location evidence="10">Mitochondrion inner membrane</location>
        <topology evidence="10">Peripheral membrane protein</topology>
        <orientation evidence="10">Intermembrane side</orientation>
    </subcellularLocation>
</comment>
<comment type="subunit">
    <text evidence="10">Heterohexamer.</text>
</comment>
<dbReference type="InterPro" id="IPR004217">
    <property type="entry name" value="Tim10-like"/>
</dbReference>